<name>A0A4R6RQW4_9BURK</name>
<organism evidence="1 2">
    <name type="scientific">Aquabacterium commune</name>
    <dbReference type="NCBI Taxonomy" id="70586"/>
    <lineage>
        <taxon>Bacteria</taxon>
        <taxon>Pseudomonadati</taxon>
        <taxon>Pseudomonadota</taxon>
        <taxon>Betaproteobacteria</taxon>
        <taxon>Burkholderiales</taxon>
        <taxon>Aquabacterium</taxon>
    </lineage>
</organism>
<dbReference type="SUPFAM" id="SSF53448">
    <property type="entry name" value="Nucleotide-diphospho-sugar transferases"/>
    <property type="match status" value="1"/>
</dbReference>
<dbReference type="Proteomes" id="UP000294593">
    <property type="component" value="Unassembled WGS sequence"/>
</dbReference>
<dbReference type="AlphaFoldDB" id="A0A4R6RQW4"/>
<dbReference type="Pfam" id="PF04488">
    <property type="entry name" value="Gly_transf_sug"/>
    <property type="match status" value="1"/>
</dbReference>
<accession>A0A4R6RQW4</accession>
<dbReference type="OrthoDB" id="8538761at2"/>
<dbReference type="PANTHER" id="PTHR31834">
    <property type="entry name" value="INITIATION-SPECIFIC ALPHA-1,6-MANNOSYLTRANSFERASE"/>
    <property type="match status" value="1"/>
</dbReference>
<evidence type="ECO:0000313" key="1">
    <source>
        <dbReference type="EMBL" id="TDP88286.1"/>
    </source>
</evidence>
<reference evidence="1 2" key="1">
    <citation type="submission" date="2019-03" db="EMBL/GenBank/DDBJ databases">
        <title>Genomic Encyclopedia of Type Strains, Phase IV (KMG-IV): sequencing the most valuable type-strain genomes for metagenomic binning, comparative biology and taxonomic classification.</title>
        <authorList>
            <person name="Goeker M."/>
        </authorList>
    </citation>
    <scope>NUCLEOTIDE SEQUENCE [LARGE SCALE GENOMIC DNA]</scope>
    <source>
        <strain evidence="1 2">DSM 11901</strain>
    </source>
</reference>
<proteinExistence type="predicted"/>
<evidence type="ECO:0000313" key="2">
    <source>
        <dbReference type="Proteomes" id="UP000294593"/>
    </source>
</evidence>
<keyword evidence="2" id="KW-1185">Reference proteome</keyword>
<dbReference type="RefSeq" id="WP_133605914.1">
    <property type="nucleotide sequence ID" value="NZ_SNXW01000001.1"/>
</dbReference>
<dbReference type="PANTHER" id="PTHR31834:SF1">
    <property type="entry name" value="INITIATION-SPECIFIC ALPHA-1,6-MANNOSYLTRANSFERASE"/>
    <property type="match status" value="1"/>
</dbReference>
<sequence length="287" mass="32828">MTHPLLQAALRELDAVHRPDAAIPPCVHMTARSKHLDEALADNLARIRQHNPGWSLTLYDDQDIEAFLQAHYGPAVLAIYQQLNPRYGAARADLFRYLCIYRLGGVYLDIKSGTTMPLAQWLRPEDRFILSQWDNGPTGRYSDWGLHRPIRHIPGGEYQQWFLVASAGHPYLRAVCGRVLRNIVSHRAVPAKYGRMGVLEVTGPIAFSLAIHPILRRHPHRFVDVEREGGLCYSCHPGQGDHIARDPGHYSRLQEPVVRLGAGAHRLFTLARDFDQQVQRWRRRLRR</sequence>
<dbReference type="InterPro" id="IPR039367">
    <property type="entry name" value="Och1-like"/>
</dbReference>
<protein>
    <submittedName>
        <fullName evidence="1">Glycosyl transferase-like sugar-binding protein</fullName>
    </submittedName>
</protein>
<dbReference type="GO" id="GO:0006487">
    <property type="term" value="P:protein N-linked glycosylation"/>
    <property type="evidence" value="ECO:0007669"/>
    <property type="project" value="TreeGrafter"/>
</dbReference>
<gene>
    <name evidence="1" type="ORF">EV672_101431</name>
</gene>
<keyword evidence="1" id="KW-0808">Transferase</keyword>
<dbReference type="InterPro" id="IPR029044">
    <property type="entry name" value="Nucleotide-diphossugar_trans"/>
</dbReference>
<comment type="caution">
    <text evidence="1">The sequence shown here is derived from an EMBL/GenBank/DDBJ whole genome shotgun (WGS) entry which is preliminary data.</text>
</comment>
<dbReference type="GO" id="GO:0000009">
    <property type="term" value="F:alpha-1,6-mannosyltransferase activity"/>
    <property type="evidence" value="ECO:0007669"/>
    <property type="project" value="InterPro"/>
</dbReference>
<dbReference type="EMBL" id="SNXW01000001">
    <property type="protein sequence ID" value="TDP88286.1"/>
    <property type="molecule type" value="Genomic_DNA"/>
</dbReference>
<dbReference type="Gene3D" id="3.90.550.20">
    <property type="match status" value="1"/>
</dbReference>
<dbReference type="InterPro" id="IPR007577">
    <property type="entry name" value="GlycoTrfase_DXD_sugar-bd_CS"/>
</dbReference>